<organism evidence="7 8">
    <name type="scientific">Nostocoides australiense Ben110</name>
    <dbReference type="NCBI Taxonomy" id="1193182"/>
    <lineage>
        <taxon>Bacteria</taxon>
        <taxon>Bacillati</taxon>
        <taxon>Actinomycetota</taxon>
        <taxon>Actinomycetes</taxon>
        <taxon>Micrococcales</taxon>
        <taxon>Intrasporangiaceae</taxon>
        <taxon>Nostocoides</taxon>
    </lineage>
</organism>
<evidence type="ECO:0000256" key="1">
    <source>
        <dbReference type="ARBA" id="ARBA00010641"/>
    </source>
</evidence>
<keyword evidence="3" id="KW-0731">Sigma factor</keyword>
<dbReference type="GO" id="GO:0016987">
    <property type="term" value="F:sigma factor activity"/>
    <property type="evidence" value="ECO:0007669"/>
    <property type="project" value="UniProtKB-KW"/>
</dbReference>
<reference evidence="7 8" key="1">
    <citation type="journal article" date="2013" name="ISME J.">
        <title>A metabolic model for members of the genus Tetrasphaera involved in enhanced biological phosphorus removal.</title>
        <authorList>
            <person name="Kristiansen R."/>
            <person name="Nguyen H.T.T."/>
            <person name="Saunders A.M."/>
            <person name="Nielsen J.L."/>
            <person name="Wimmer R."/>
            <person name="Le V.Q."/>
            <person name="McIlroy S.J."/>
            <person name="Petrovski S."/>
            <person name="Seviour R.J."/>
            <person name="Calteau A."/>
            <person name="Nielsen K.L."/>
            <person name="Nielsen P.H."/>
        </authorList>
    </citation>
    <scope>NUCLEOTIDE SEQUENCE [LARGE SCALE GENOMIC DNA]</scope>
    <source>
        <strain evidence="7 8">Ben110</strain>
    </source>
</reference>
<dbReference type="SUPFAM" id="SSF88659">
    <property type="entry name" value="Sigma3 and sigma4 domains of RNA polymerase sigma factors"/>
    <property type="match status" value="1"/>
</dbReference>
<dbReference type="InterPro" id="IPR036388">
    <property type="entry name" value="WH-like_DNA-bd_sf"/>
</dbReference>
<dbReference type="AlphaFoldDB" id="W6JUG9"/>
<proteinExistence type="inferred from homology"/>
<evidence type="ECO:0000256" key="3">
    <source>
        <dbReference type="ARBA" id="ARBA00023082"/>
    </source>
</evidence>
<keyword evidence="2" id="KW-0805">Transcription regulation</keyword>
<keyword evidence="5" id="KW-0804">Transcription</keyword>
<dbReference type="GO" id="GO:0006352">
    <property type="term" value="P:DNA-templated transcription initiation"/>
    <property type="evidence" value="ECO:0007669"/>
    <property type="project" value="InterPro"/>
</dbReference>
<dbReference type="InterPro" id="IPR039425">
    <property type="entry name" value="RNA_pol_sigma-70-like"/>
</dbReference>
<feature type="domain" description="RNA polymerase sigma factor 70 region 4 type 2" evidence="6">
    <location>
        <begin position="66"/>
        <end position="115"/>
    </location>
</feature>
<name>W6JUG9_9MICO</name>
<protein>
    <submittedName>
        <fullName evidence="7">RNA polymerase, sigma subunit, ECF family</fullName>
    </submittedName>
</protein>
<dbReference type="InterPro" id="IPR013324">
    <property type="entry name" value="RNA_pol_sigma_r3/r4-like"/>
</dbReference>
<dbReference type="EMBL" id="CAJA01000044">
    <property type="protein sequence ID" value="CCH72140.1"/>
    <property type="molecule type" value="Genomic_DNA"/>
</dbReference>
<evidence type="ECO:0000313" key="8">
    <source>
        <dbReference type="Proteomes" id="UP000035763"/>
    </source>
</evidence>
<keyword evidence="4" id="KW-0238">DNA-binding</keyword>
<keyword evidence="8" id="KW-1185">Reference proteome</keyword>
<dbReference type="Proteomes" id="UP000035763">
    <property type="component" value="Unassembled WGS sequence"/>
</dbReference>
<dbReference type="PANTHER" id="PTHR43133">
    <property type="entry name" value="RNA POLYMERASE ECF-TYPE SIGMA FACTO"/>
    <property type="match status" value="1"/>
</dbReference>
<sequence>MAWRRLADVPADDPRPWLFAVARNVLLGAARGRRRRGALAVRVAMQPGDAAAGDVDDLAVTRADIVRAWVRLTPDEQETLALTVWERLDASAAAQVLGISPTAYRMRLSRARQALRAHLDGRPHHVSATKENRHER</sequence>
<dbReference type="GO" id="GO:0003677">
    <property type="term" value="F:DNA binding"/>
    <property type="evidence" value="ECO:0007669"/>
    <property type="project" value="UniProtKB-KW"/>
</dbReference>
<dbReference type="PANTHER" id="PTHR43133:SF8">
    <property type="entry name" value="RNA POLYMERASE SIGMA FACTOR HI_1459-RELATED"/>
    <property type="match status" value="1"/>
</dbReference>
<comment type="similarity">
    <text evidence="1">Belongs to the sigma-70 factor family. ECF subfamily.</text>
</comment>
<evidence type="ECO:0000313" key="7">
    <source>
        <dbReference type="EMBL" id="CCH72140.1"/>
    </source>
</evidence>
<comment type="caution">
    <text evidence="7">The sequence shown here is derived from an EMBL/GenBank/DDBJ whole genome shotgun (WGS) entry which is preliminary data.</text>
</comment>
<gene>
    <name evidence="7" type="ORF">BN11_1380001</name>
</gene>
<accession>W6JUG9</accession>
<evidence type="ECO:0000256" key="2">
    <source>
        <dbReference type="ARBA" id="ARBA00023015"/>
    </source>
</evidence>
<dbReference type="Pfam" id="PF08281">
    <property type="entry name" value="Sigma70_r4_2"/>
    <property type="match status" value="1"/>
</dbReference>
<evidence type="ECO:0000256" key="4">
    <source>
        <dbReference type="ARBA" id="ARBA00023125"/>
    </source>
</evidence>
<dbReference type="Gene3D" id="1.10.10.10">
    <property type="entry name" value="Winged helix-like DNA-binding domain superfamily/Winged helix DNA-binding domain"/>
    <property type="match status" value="1"/>
</dbReference>
<dbReference type="InterPro" id="IPR013249">
    <property type="entry name" value="RNA_pol_sigma70_r4_t2"/>
</dbReference>
<evidence type="ECO:0000256" key="5">
    <source>
        <dbReference type="ARBA" id="ARBA00023163"/>
    </source>
</evidence>
<evidence type="ECO:0000259" key="6">
    <source>
        <dbReference type="Pfam" id="PF08281"/>
    </source>
</evidence>
<dbReference type="STRING" id="1193182.BN11_1380001"/>